<dbReference type="AlphaFoldDB" id="A0A3D9FHD1"/>
<organism evidence="6 7">
    <name type="scientific">Parasphingopyxis lamellibrachiae</name>
    <dbReference type="NCBI Taxonomy" id="680125"/>
    <lineage>
        <taxon>Bacteria</taxon>
        <taxon>Pseudomonadati</taxon>
        <taxon>Pseudomonadota</taxon>
        <taxon>Alphaproteobacteria</taxon>
        <taxon>Sphingomonadales</taxon>
        <taxon>Sphingomonadaceae</taxon>
        <taxon>Parasphingopyxis</taxon>
    </lineage>
</organism>
<feature type="active site" description="Nucleophile" evidence="4">
    <location>
        <position position="179"/>
    </location>
</feature>
<dbReference type="RefSeq" id="WP_116236509.1">
    <property type="nucleotide sequence ID" value="NZ_QRDP01000004.1"/>
</dbReference>
<dbReference type="EMBL" id="QRDP01000004">
    <property type="protein sequence ID" value="RED17209.1"/>
    <property type="molecule type" value="Genomic_DNA"/>
</dbReference>
<dbReference type="PANTHER" id="PTHR21661:SF35">
    <property type="entry name" value="EPOXIDE HYDROLASE"/>
    <property type="match status" value="1"/>
</dbReference>
<keyword evidence="7" id="KW-1185">Reference proteome</keyword>
<protein>
    <submittedName>
        <fullName evidence="6">Pimeloyl-ACP methyl ester carboxylesterase</fullName>
    </submittedName>
</protein>
<comment type="similarity">
    <text evidence="1">Belongs to the peptidase S33 family.</text>
</comment>
<dbReference type="Proteomes" id="UP000256310">
    <property type="component" value="Unassembled WGS sequence"/>
</dbReference>
<dbReference type="SUPFAM" id="SSF53474">
    <property type="entry name" value="alpha/beta-Hydrolases"/>
    <property type="match status" value="1"/>
</dbReference>
<evidence type="ECO:0000256" key="2">
    <source>
        <dbReference type="ARBA" id="ARBA00022797"/>
    </source>
</evidence>
<evidence type="ECO:0000259" key="5">
    <source>
        <dbReference type="Pfam" id="PF06441"/>
    </source>
</evidence>
<dbReference type="InterPro" id="IPR016292">
    <property type="entry name" value="Epoxide_hydrolase"/>
</dbReference>
<evidence type="ECO:0000313" key="6">
    <source>
        <dbReference type="EMBL" id="RED17209.1"/>
    </source>
</evidence>
<name>A0A3D9FHD1_9SPHN</name>
<sequence>MAGEIRDFEIGIDQTELDDLKNRLANARFPEKETVDDWDQGIPLAYVRELTDYWRDSYDWRRCEAALNAHPNHLIEIDGVDIHFLHIRSPEAGARPLLLSHGWPGSVLEFMDAIGPLSDPVAHGGRAEDAFHLVIPSLPGYGFSGKPAETGWSVEKIAESWHELMTALGYDAWYAQGGDWGAMVTSAIGAQNKGGCKGIHLNMLVAAPPPEVMQSPTDVEKAAMARLALYREKGGGYSAQQRTKPQTLGYALADSPTGQMAWIVEKFHQWSDCDGHPENVFSRDHLLDNVMLYWLNNAGASSARLYWHSFAQPDLSPVTIPSGYSLFPHEIMRGSRRWAESRFTDLVYWNSCERGGHFAAMERPALFIDEVRACFRQMTL</sequence>
<dbReference type="InterPro" id="IPR000639">
    <property type="entry name" value="Epox_hydrolase-like"/>
</dbReference>
<comment type="caution">
    <text evidence="6">The sequence shown here is derived from an EMBL/GenBank/DDBJ whole genome shotgun (WGS) entry which is preliminary data.</text>
</comment>
<feature type="active site" description="Proton acceptor" evidence="4">
    <location>
        <position position="357"/>
    </location>
</feature>
<reference evidence="6 7" key="1">
    <citation type="submission" date="2018-07" db="EMBL/GenBank/DDBJ databases">
        <title>Genomic Encyclopedia of Type Strains, Phase IV (KMG-IV): sequencing the most valuable type-strain genomes for metagenomic binning, comparative biology and taxonomic classification.</title>
        <authorList>
            <person name="Goeker M."/>
        </authorList>
    </citation>
    <scope>NUCLEOTIDE SEQUENCE [LARGE SCALE GENOMIC DNA]</scope>
    <source>
        <strain evidence="6 7">DSM 26725</strain>
    </source>
</reference>
<feature type="active site" description="Proton donor" evidence="4">
    <location>
        <position position="306"/>
    </location>
</feature>
<evidence type="ECO:0000313" key="7">
    <source>
        <dbReference type="Proteomes" id="UP000256310"/>
    </source>
</evidence>
<dbReference type="InterPro" id="IPR010497">
    <property type="entry name" value="Epoxide_hydro_N"/>
</dbReference>
<evidence type="ECO:0000256" key="4">
    <source>
        <dbReference type="PIRSR" id="PIRSR001112-1"/>
    </source>
</evidence>
<gene>
    <name evidence="6" type="ORF">DFR46_2248</name>
</gene>
<keyword evidence="2" id="KW-0058">Aromatic hydrocarbons catabolism</keyword>
<dbReference type="PRINTS" id="PR00412">
    <property type="entry name" value="EPOXHYDRLASE"/>
</dbReference>
<dbReference type="OrthoDB" id="27092at2"/>
<dbReference type="PANTHER" id="PTHR21661">
    <property type="entry name" value="EPOXIDE HYDROLASE 1-RELATED"/>
    <property type="match status" value="1"/>
</dbReference>
<dbReference type="GO" id="GO:0097176">
    <property type="term" value="P:epoxide metabolic process"/>
    <property type="evidence" value="ECO:0007669"/>
    <property type="project" value="TreeGrafter"/>
</dbReference>
<proteinExistence type="inferred from homology"/>
<evidence type="ECO:0000256" key="1">
    <source>
        <dbReference type="ARBA" id="ARBA00010088"/>
    </source>
</evidence>
<feature type="domain" description="Epoxide hydrolase N-terminal" evidence="5">
    <location>
        <begin position="5"/>
        <end position="110"/>
    </location>
</feature>
<accession>A0A3D9FHD1</accession>
<dbReference type="InterPro" id="IPR029058">
    <property type="entry name" value="AB_hydrolase_fold"/>
</dbReference>
<dbReference type="GO" id="GO:0004301">
    <property type="term" value="F:epoxide hydrolase activity"/>
    <property type="evidence" value="ECO:0007669"/>
    <property type="project" value="TreeGrafter"/>
</dbReference>
<keyword evidence="3" id="KW-0378">Hydrolase</keyword>
<dbReference type="Gene3D" id="3.40.50.1820">
    <property type="entry name" value="alpha/beta hydrolase"/>
    <property type="match status" value="1"/>
</dbReference>
<dbReference type="Pfam" id="PF06441">
    <property type="entry name" value="EHN"/>
    <property type="match status" value="1"/>
</dbReference>
<evidence type="ECO:0000256" key="3">
    <source>
        <dbReference type="ARBA" id="ARBA00022801"/>
    </source>
</evidence>
<dbReference type="PIRSF" id="PIRSF001112">
    <property type="entry name" value="Epoxide_hydrolase"/>
    <property type="match status" value="1"/>
</dbReference>